<dbReference type="RefSeq" id="WP_345249783.1">
    <property type="nucleotide sequence ID" value="NZ_BAABFO010000010.1"/>
</dbReference>
<evidence type="ECO:0000313" key="1">
    <source>
        <dbReference type="EMBL" id="GAA4333387.1"/>
    </source>
</evidence>
<protein>
    <submittedName>
        <fullName evidence="1">DUF1850 domain-containing protein</fullName>
    </submittedName>
</protein>
<evidence type="ECO:0000313" key="2">
    <source>
        <dbReference type="Proteomes" id="UP001501671"/>
    </source>
</evidence>
<dbReference type="Proteomes" id="UP001501671">
    <property type="component" value="Unassembled WGS sequence"/>
</dbReference>
<dbReference type="EMBL" id="BAABFO010000010">
    <property type="protein sequence ID" value="GAA4333387.1"/>
    <property type="molecule type" value="Genomic_DNA"/>
</dbReference>
<gene>
    <name evidence="1" type="ORF">GCM10023144_24610</name>
</gene>
<reference evidence="2" key="1">
    <citation type="journal article" date="2019" name="Int. J. Syst. Evol. Microbiol.">
        <title>The Global Catalogue of Microorganisms (GCM) 10K type strain sequencing project: providing services to taxonomists for standard genome sequencing and annotation.</title>
        <authorList>
            <consortium name="The Broad Institute Genomics Platform"/>
            <consortium name="The Broad Institute Genome Sequencing Center for Infectious Disease"/>
            <person name="Wu L."/>
            <person name="Ma J."/>
        </authorList>
    </citation>
    <scope>NUCLEOTIDE SEQUENCE [LARGE SCALE GENOMIC DNA]</scope>
    <source>
        <strain evidence="2">JCM 17666</strain>
    </source>
</reference>
<proteinExistence type="predicted"/>
<name>A0ABP8H287_9BURK</name>
<dbReference type="InterPro" id="IPR015001">
    <property type="entry name" value="DUF1850"/>
</dbReference>
<dbReference type="Pfam" id="PF08905">
    <property type="entry name" value="DUF1850"/>
    <property type="match status" value="1"/>
</dbReference>
<comment type="caution">
    <text evidence="1">The sequence shown here is derived from an EMBL/GenBank/DDBJ whole genome shotgun (WGS) entry which is preliminary data.</text>
</comment>
<sequence length="130" mass="14055">MLVAALCLAAGGFHVALPGDTFTLSWRHSIEKIEWRESYRVAGNRLLITDAAVLGSGAGMDPPPDARFEGGAWHYRPAQPWRDSLTLSRSEFAGDYQLCIGGRCAPLETWMAGAQRDIPAVVTACRASPP</sequence>
<organism evidence="1 2">
    <name type="scientific">Pigmentiphaga soli</name>
    <dbReference type="NCBI Taxonomy" id="1007095"/>
    <lineage>
        <taxon>Bacteria</taxon>
        <taxon>Pseudomonadati</taxon>
        <taxon>Pseudomonadota</taxon>
        <taxon>Betaproteobacteria</taxon>
        <taxon>Burkholderiales</taxon>
        <taxon>Alcaligenaceae</taxon>
        <taxon>Pigmentiphaga</taxon>
    </lineage>
</organism>
<keyword evidence="2" id="KW-1185">Reference proteome</keyword>
<accession>A0ABP8H287</accession>